<evidence type="ECO:0000256" key="3">
    <source>
        <dbReference type="ARBA" id="ARBA00023125"/>
    </source>
</evidence>
<dbReference type="Gene3D" id="1.10.443.10">
    <property type="entry name" value="Intergrase catalytic core"/>
    <property type="match status" value="1"/>
</dbReference>
<keyword evidence="7" id="KW-1185">Reference proteome</keyword>
<reference evidence="6 7" key="1">
    <citation type="submission" date="2021-11" db="EMBL/GenBank/DDBJ databases">
        <authorList>
            <person name="Liang Q."/>
            <person name="Mou H."/>
            <person name="Liu Z."/>
        </authorList>
    </citation>
    <scope>NUCLEOTIDE SEQUENCE [LARGE SCALE GENOMIC DNA]</scope>
    <source>
        <strain evidence="6 7">CHU3</strain>
    </source>
</reference>
<organism evidence="6 7">
    <name type="scientific">Roseateles oligotrophus</name>
    <dbReference type="NCBI Taxonomy" id="1769250"/>
    <lineage>
        <taxon>Bacteria</taxon>
        <taxon>Pseudomonadati</taxon>
        <taxon>Pseudomonadota</taxon>
        <taxon>Betaproteobacteria</taxon>
        <taxon>Burkholderiales</taxon>
        <taxon>Sphaerotilaceae</taxon>
        <taxon>Roseateles</taxon>
    </lineage>
</organism>
<accession>A0ABT2YLX4</accession>
<dbReference type="InterPro" id="IPR013762">
    <property type="entry name" value="Integrase-like_cat_sf"/>
</dbReference>
<comment type="caution">
    <text evidence="6">The sequence shown here is derived from an EMBL/GenBank/DDBJ whole genome shotgun (WGS) entry which is preliminary data.</text>
</comment>
<keyword evidence="3 6" id="KW-0238">DNA-binding</keyword>
<dbReference type="PANTHER" id="PTHR30629">
    <property type="entry name" value="PROPHAGE INTEGRASE"/>
    <property type="match status" value="1"/>
</dbReference>
<dbReference type="InterPro" id="IPR053876">
    <property type="entry name" value="Phage_int_M"/>
</dbReference>
<dbReference type="InterPro" id="IPR010998">
    <property type="entry name" value="Integrase_recombinase_N"/>
</dbReference>
<evidence type="ECO:0000256" key="4">
    <source>
        <dbReference type="ARBA" id="ARBA00023172"/>
    </source>
</evidence>
<dbReference type="Pfam" id="PF00589">
    <property type="entry name" value="Phage_integrase"/>
    <property type="match status" value="1"/>
</dbReference>
<evidence type="ECO:0000256" key="1">
    <source>
        <dbReference type="ARBA" id="ARBA00008857"/>
    </source>
</evidence>
<dbReference type="EMBL" id="JAJIRN010000012">
    <property type="protein sequence ID" value="MCV2371007.1"/>
    <property type="molecule type" value="Genomic_DNA"/>
</dbReference>
<dbReference type="Pfam" id="PF13356">
    <property type="entry name" value="Arm-DNA-bind_3"/>
    <property type="match status" value="1"/>
</dbReference>
<dbReference type="InterPro" id="IPR038488">
    <property type="entry name" value="Integrase_DNA-bd_sf"/>
</dbReference>
<evidence type="ECO:0000313" key="6">
    <source>
        <dbReference type="EMBL" id="MCV2371007.1"/>
    </source>
</evidence>
<protein>
    <submittedName>
        <fullName evidence="6">Integrase arm-type DNA-binding domain-containing protein</fullName>
    </submittedName>
</protein>
<dbReference type="SUPFAM" id="SSF56349">
    <property type="entry name" value="DNA breaking-rejoining enzymes"/>
    <property type="match status" value="1"/>
</dbReference>
<proteinExistence type="inferred from homology"/>
<dbReference type="InterPro" id="IPR002104">
    <property type="entry name" value="Integrase_catalytic"/>
</dbReference>
<evidence type="ECO:0000313" key="7">
    <source>
        <dbReference type="Proteomes" id="UP001209701"/>
    </source>
</evidence>
<evidence type="ECO:0000259" key="5">
    <source>
        <dbReference type="PROSITE" id="PS51898"/>
    </source>
</evidence>
<dbReference type="GO" id="GO:0003677">
    <property type="term" value="F:DNA binding"/>
    <property type="evidence" value="ECO:0007669"/>
    <property type="project" value="UniProtKB-KW"/>
</dbReference>
<dbReference type="Pfam" id="PF22022">
    <property type="entry name" value="Phage_int_M"/>
    <property type="match status" value="1"/>
</dbReference>
<comment type="similarity">
    <text evidence="1">Belongs to the 'phage' integrase family.</text>
</comment>
<dbReference type="Gene3D" id="3.30.160.390">
    <property type="entry name" value="Integrase, DNA-binding domain"/>
    <property type="match status" value="1"/>
</dbReference>
<dbReference type="PANTHER" id="PTHR30629:SF2">
    <property type="entry name" value="PROPHAGE INTEGRASE INTS-RELATED"/>
    <property type="match status" value="1"/>
</dbReference>
<dbReference type="Proteomes" id="UP001209701">
    <property type="component" value="Unassembled WGS sequence"/>
</dbReference>
<name>A0ABT2YLX4_9BURK</name>
<dbReference type="RefSeq" id="WP_263573591.1">
    <property type="nucleotide sequence ID" value="NZ_JAJIRN010000012.1"/>
</dbReference>
<gene>
    <name evidence="6" type="ORF">LNV07_23205</name>
</gene>
<feature type="domain" description="Tyr recombinase" evidence="5">
    <location>
        <begin position="220"/>
        <end position="408"/>
    </location>
</feature>
<dbReference type="CDD" id="cd00801">
    <property type="entry name" value="INT_P4_C"/>
    <property type="match status" value="1"/>
</dbReference>
<dbReference type="PROSITE" id="PS51898">
    <property type="entry name" value="TYR_RECOMBINASE"/>
    <property type="match status" value="1"/>
</dbReference>
<dbReference type="InterPro" id="IPR025166">
    <property type="entry name" value="Integrase_DNA_bind_dom"/>
</dbReference>
<dbReference type="InterPro" id="IPR050808">
    <property type="entry name" value="Phage_Integrase"/>
</dbReference>
<evidence type="ECO:0000256" key="2">
    <source>
        <dbReference type="ARBA" id="ARBA00022908"/>
    </source>
</evidence>
<dbReference type="Gene3D" id="1.10.150.130">
    <property type="match status" value="1"/>
</dbReference>
<dbReference type="InterPro" id="IPR011010">
    <property type="entry name" value="DNA_brk_join_enz"/>
</dbReference>
<sequence>MAIQLIKSNLAIEAWKPEKPLARLSDGGGLYLLASRVPGRRHAWRLDYTFEMKRQTISLGVYPKVTLALARQKALALQQLAASGINPSADRHETKIATLAKLEDERRALTGAAPRGSFEDVALRWYETRKSDWVDTHARRVIRRLEIHLFPDIGRKPIASIEPPKILDICRRIQKKGTTETAHRALEHASNVFCFGVGEGLLKADPCRDLKKLLRKHHPVHFSAITEPRELAKLIRATRTYQGTAVVVAALQLMPMLFLRPGELRHARWCNFFLDKGEWLVPSDAMKRLKQEKINGAEHFVPLARQAVRILKELKQLTGGGDFVFPGTGASGGPISDSTLNKAFRRLGYSEDELTGHGFRATARTLLHERLSFNKDVIELQLAHQVSDANGRAYNRTQFREERRQMMQVWADYLDDLHDGRDDYRKHAVLPTFTPVPLRLEKVSSV</sequence>
<keyword evidence="4" id="KW-0233">DNA recombination</keyword>
<keyword evidence="2" id="KW-0229">DNA integration</keyword>